<dbReference type="Proteomes" id="UP000220251">
    <property type="component" value="Unassembled WGS sequence"/>
</dbReference>
<dbReference type="OrthoDB" id="518002at2"/>
<proteinExistence type="predicted"/>
<organism evidence="1 2">
    <name type="scientific">Estrella lausannensis</name>
    <dbReference type="NCBI Taxonomy" id="483423"/>
    <lineage>
        <taxon>Bacteria</taxon>
        <taxon>Pseudomonadati</taxon>
        <taxon>Chlamydiota</taxon>
        <taxon>Chlamydiia</taxon>
        <taxon>Parachlamydiales</taxon>
        <taxon>Candidatus Criblamydiaceae</taxon>
        <taxon>Estrella</taxon>
    </lineage>
</organism>
<accession>A0A0H5DQD8</accession>
<evidence type="ECO:0000313" key="1">
    <source>
        <dbReference type="EMBL" id="CRX38861.1"/>
    </source>
</evidence>
<evidence type="ECO:0000313" key="2">
    <source>
        <dbReference type="Proteomes" id="UP000220251"/>
    </source>
</evidence>
<gene>
    <name evidence="1" type="ORF">ELAC_1533</name>
</gene>
<dbReference type="EMBL" id="CWGJ01000025">
    <property type="protein sequence ID" value="CRX38861.1"/>
    <property type="molecule type" value="Genomic_DNA"/>
</dbReference>
<dbReference type="RefSeq" id="WP_098038724.1">
    <property type="nucleotide sequence ID" value="NZ_CWGJ01000025.1"/>
</dbReference>
<keyword evidence="2" id="KW-1185">Reference proteome</keyword>
<name>A0A0H5DQD8_9BACT</name>
<dbReference type="AlphaFoldDB" id="A0A0H5DQD8"/>
<sequence length="366" mass="40679">MACLFQQKRLLLLFCLILPLIGFIAAPLEARLFYNPHLTYSCYRLIDLGPTDLPQCCLARDSFPVSLGPRINQKGHVIGNTSYGGFVTDLCNPKSCFQRNGTYAFFHGINNNGLVLASVNQADGSGEWYLWSYVYCRHQETPLPLNLKCLNGGDVHFRSINDNGLLTGARKVKDKEEYMAVFYSPEKGIQDLSCAYLLGANNSGNMVGFESPSDENTPLLYHYRGGWNGFSDEACLKKPKGKIQFQMDMTIAHDSAVFGSFRSTKNGRPYMWAYEWTPIERYFRVRDLSGMKISAVNSCHTIVGSLCGEAAISINMEPPVVLSSLVHGGCKEMTLIEATDINDVGQIVGYGRSCGSLHLFLLDPIR</sequence>
<protein>
    <submittedName>
        <fullName evidence="1">Conserved putative secreted protein</fullName>
    </submittedName>
</protein>
<reference evidence="2" key="1">
    <citation type="submission" date="2015-06" db="EMBL/GenBank/DDBJ databases">
        <authorList>
            <person name="Bertelli C."/>
        </authorList>
    </citation>
    <scope>NUCLEOTIDE SEQUENCE [LARGE SCALE GENOMIC DNA]</scope>
    <source>
        <strain evidence="2">CRIB-30</strain>
    </source>
</reference>